<organism evidence="4">
    <name type="scientific">Caldithrix abyssi</name>
    <dbReference type="NCBI Taxonomy" id="187145"/>
    <lineage>
        <taxon>Bacteria</taxon>
        <taxon>Pseudomonadati</taxon>
        <taxon>Calditrichota</taxon>
        <taxon>Calditrichia</taxon>
        <taxon>Calditrichales</taxon>
        <taxon>Calditrichaceae</taxon>
        <taxon>Caldithrix</taxon>
    </lineage>
</organism>
<dbReference type="InterPro" id="IPR001789">
    <property type="entry name" value="Sig_transdc_resp-reg_receiver"/>
</dbReference>
<accession>A0A7V4U1W8</accession>
<dbReference type="Proteomes" id="UP000885779">
    <property type="component" value="Unassembled WGS sequence"/>
</dbReference>
<dbReference type="InterPro" id="IPR050595">
    <property type="entry name" value="Bact_response_regulator"/>
</dbReference>
<reference evidence="4" key="1">
    <citation type="journal article" date="2020" name="mSystems">
        <title>Genome- and Community-Level Interaction Insights into Carbon Utilization and Element Cycling Functions of Hydrothermarchaeota in Hydrothermal Sediment.</title>
        <authorList>
            <person name="Zhou Z."/>
            <person name="Liu Y."/>
            <person name="Xu W."/>
            <person name="Pan J."/>
            <person name="Luo Z.H."/>
            <person name="Li M."/>
        </authorList>
    </citation>
    <scope>NUCLEOTIDE SEQUENCE [LARGE SCALE GENOMIC DNA]</scope>
    <source>
        <strain evidence="4">HyVt-577</strain>
    </source>
</reference>
<evidence type="ECO:0000259" key="3">
    <source>
        <dbReference type="PROSITE" id="PS50110"/>
    </source>
</evidence>
<dbReference type="SUPFAM" id="SSF52172">
    <property type="entry name" value="CheY-like"/>
    <property type="match status" value="1"/>
</dbReference>
<dbReference type="PANTHER" id="PTHR44591">
    <property type="entry name" value="STRESS RESPONSE REGULATOR PROTEIN 1"/>
    <property type="match status" value="1"/>
</dbReference>
<proteinExistence type="predicted"/>
<dbReference type="PROSITE" id="PS50110">
    <property type="entry name" value="RESPONSE_REGULATORY"/>
    <property type="match status" value="1"/>
</dbReference>
<dbReference type="EMBL" id="DRQG01000082">
    <property type="protein sequence ID" value="HGY55767.1"/>
    <property type="molecule type" value="Genomic_DNA"/>
</dbReference>
<evidence type="ECO:0000256" key="1">
    <source>
        <dbReference type="ARBA" id="ARBA00022553"/>
    </source>
</evidence>
<keyword evidence="1 2" id="KW-0597">Phosphoprotein</keyword>
<dbReference type="SMART" id="SM00448">
    <property type="entry name" value="REC"/>
    <property type="match status" value="1"/>
</dbReference>
<dbReference type="AlphaFoldDB" id="A0A7V4U1W8"/>
<name>A0A7V4U1W8_CALAY</name>
<sequence length="120" mass="13527">MKKALIVDDEESLREIIAEVLSFLDIECYSAEDGNKAIELVKSKADDIGLVLIDLNMPVLSGEETYQQIKPYLNGCPIIFMSGYSDSQLDQNLREKVHFIKKPFTIMQLKDKVSDVLNTG</sequence>
<feature type="modified residue" description="4-aspartylphosphate" evidence="2">
    <location>
        <position position="54"/>
    </location>
</feature>
<evidence type="ECO:0000256" key="2">
    <source>
        <dbReference type="PROSITE-ProRule" id="PRU00169"/>
    </source>
</evidence>
<protein>
    <submittedName>
        <fullName evidence="4">Response regulator</fullName>
    </submittedName>
</protein>
<dbReference type="Gene3D" id="3.40.50.2300">
    <property type="match status" value="1"/>
</dbReference>
<gene>
    <name evidence="4" type="ORF">ENK44_08705</name>
</gene>
<feature type="domain" description="Response regulatory" evidence="3">
    <location>
        <begin position="3"/>
        <end position="117"/>
    </location>
</feature>
<dbReference type="PANTHER" id="PTHR44591:SF3">
    <property type="entry name" value="RESPONSE REGULATORY DOMAIN-CONTAINING PROTEIN"/>
    <property type="match status" value="1"/>
</dbReference>
<dbReference type="GO" id="GO:0000160">
    <property type="term" value="P:phosphorelay signal transduction system"/>
    <property type="evidence" value="ECO:0007669"/>
    <property type="project" value="InterPro"/>
</dbReference>
<dbReference type="InterPro" id="IPR011006">
    <property type="entry name" value="CheY-like_superfamily"/>
</dbReference>
<dbReference type="CDD" id="cd00156">
    <property type="entry name" value="REC"/>
    <property type="match status" value="1"/>
</dbReference>
<evidence type="ECO:0000313" key="4">
    <source>
        <dbReference type="EMBL" id="HGY55767.1"/>
    </source>
</evidence>
<comment type="caution">
    <text evidence="4">The sequence shown here is derived from an EMBL/GenBank/DDBJ whole genome shotgun (WGS) entry which is preliminary data.</text>
</comment>
<dbReference type="Pfam" id="PF00072">
    <property type="entry name" value="Response_reg"/>
    <property type="match status" value="1"/>
</dbReference>